<dbReference type="GO" id="GO:0046872">
    <property type="term" value="F:metal ion binding"/>
    <property type="evidence" value="ECO:0007669"/>
    <property type="project" value="UniProtKB-KW"/>
</dbReference>
<keyword evidence="10 12" id="KW-0472">Membrane</keyword>
<accession>A0AA38RL42</accession>
<keyword evidence="9" id="KW-0408">Iron</keyword>
<evidence type="ECO:0000256" key="3">
    <source>
        <dbReference type="ARBA" id="ARBA00022448"/>
    </source>
</evidence>
<evidence type="ECO:0000256" key="11">
    <source>
        <dbReference type="SAM" id="MobiDB-lite"/>
    </source>
</evidence>
<dbReference type="Pfam" id="PF03188">
    <property type="entry name" value="Cytochrom_B561"/>
    <property type="match status" value="1"/>
</dbReference>
<evidence type="ECO:0000259" key="13">
    <source>
        <dbReference type="PROSITE" id="PS50939"/>
    </source>
</evidence>
<evidence type="ECO:0000313" key="14">
    <source>
        <dbReference type="EMBL" id="KAJ9141949.1"/>
    </source>
</evidence>
<feature type="domain" description="Cytochrome b561" evidence="13">
    <location>
        <begin position="40"/>
        <end position="237"/>
    </location>
</feature>
<keyword evidence="7" id="KW-0249">Electron transport</keyword>
<dbReference type="SMART" id="SM00665">
    <property type="entry name" value="B561"/>
    <property type="match status" value="1"/>
</dbReference>
<evidence type="ECO:0000256" key="8">
    <source>
        <dbReference type="ARBA" id="ARBA00022989"/>
    </source>
</evidence>
<evidence type="ECO:0000256" key="1">
    <source>
        <dbReference type="ARBA" id="ARBA00001970"/>
    </source>
</evidence>
<comment type="caution">
    <text evidence="14">The sequence shown here is derived from an EMBL/GenBank/DDBJ whole genome shotgun (WGS) entry which is preliminary data.</text>
</comment>
<dbReference type="GO" id="GO:0140575">
    <property type="term" value="F:transmembrane monodehydroascorbate reductase activity"/>
    <property type="evidence" value="ECO:0007669"/>
    <property type="project" value="InterPro"/>
</dbReference>
<comment type="subcellular location">
    <subcellularLocation>
        <location evidence="2">Membrane</location>
        <topology evidence="2">Multi-pass membrane protein</topology>
    </subcellularLocation>
</comment>
<keyword evidence="8 12" id="KW-1133">Transmembrane helix</keyword>
<keyword evidence="15" id="KW-1185">Reference proteome</keyword>
<feature type="transmembrane region" description="Helical" evidence="12">
    <location>
        <begin position="110"/>
        <end position="127"/>
    </location>
</feature>
<reference evidence="14" key="1">
    <citation type="submission" date="2022-07" db="EMBL/GenBank/DDBJ databases">
        <title>Fungi with potential for degradation of polypropylene.</title>
        <authorList>
            <person name="Gostincar C."/>
        </authorList>
    </citation>
    <scope>NUCLEOTIDE SEQUENCE</scope>
    <source>
        <strain evidence="14">EXF-13308</strain>
    </source>
</reference>
<dbReference type="InterPro" id="IPR045150">
    <property type="entry name" value="CYB561D1/2"/>
</dbReference>
<dbReference type="GO" id="GO:0016020">
    <property type="term" value="C:membrane"/>
    <property type="evidence" value="ECO:0007669"/>
    <property type="project" value="UniProtKB-SubCell"/>
</dbReference>
<protein>
    <submittedName>
        <fullName evidence="14">Cytochrome b561 domain-containing protein 1</fullName>
    </submittedName>
</protein>
<keyword evidence="6" id="KW-0479">Metal-binding</keyword>
<evidence type="ECO:0000256" key="10">
    <source>
        <dbReference type="ARBA" id="ARBA00023136"/>
    </source>
</evidence>
<evidence type="ECO:0000256" key="2">
    <source>
        <dbReference type="ARBA" id="ARBA00004141"/>
    </source>
</evidence>
<feature type="region of interest" description="Disordered" evidence="11">
    <location>
        <begin position="1"/>
        <end position="24"/>
    </location>
</feature>
<dbReference type="CDD" id="cd08761">
    <property type="entry name" value="Cyt_b561_CYB561D2_like"/>
    <property type="match status" value="1"/>
</dbReference>
<feature type="transmembrane region" description="Helical" evidence="12">
    <location>
        <begin position="147"/>
        <end position="174"/>
    </location>
</feature>
<proteinExistence type="predicted"/>
<dbReference type="PANTHER" id="PTHR15422:SF45">
    <property type="entry name" value="CYTOCHROME B561 DOMAIN-CONTAINING PROTEIN"/>
    <property type="match status" value="1"/>
</dbReference>
<feature type="transmembrane region" description="Helical" evidence="12">
    <location>
        <begin position="186"/>
        <end position="204"/>
    </location>
</feature>
<dbReference type="InterPro" id="IPR006593">
    <property type="entry name" value="Cyt_b561/ferric_Rdtase_TM"/>
</dbReference>
<evidence type="ECO:0000256" key="4">
    <source>
        <dbReference type="ARBA" id="ARBA00022617"/>
    </source>
</evidence>
<feature type="transmembrane region" description="Helical" evidence="12">
    <location>
        <begin position="216"/>
        <end position="234"/>
    </location>
</feature>
<organism evidence="14 15">
    <name type="scientific">Pleurostoma richardsiae</name>
    <dbReference type="NCBI Taxonomy" id="41990"/>
    <lineage>
        <taxon>Eukaryota</taxon>
        <taxon>Fungi</taxon>
        <taxon>Dikarya</taxon>
        <taxon>Ascomycota</taxon>
        <taxon>Pezizomycotina</taxon>
        <taxon>Sordariomycetes</taxon>
        <taxon>Sordariomycetidae</taxon>
        <taxon>Calosphaeriales</taxon>
        <taxon>Pleurostomataceae</taxon>
        <taxon>Pleurostoma</taxon>
    </lineage>
</organism>
<evidence type="ECO:0000256" key="7">
    <source>
        <dbReference type="ARBA" id="ARBA00022982"/>
    </source>
</evidence>
<evidence type="ECO:0000256" key="5">
    <source>
        <dbReference type="ARBA" id="ARBA00022692"/>
    </source>
</evidence>
<gene>
    <name evidence="14" type="ORF">NKR23_g7534</name>
</gene>
<comment type="cofactor">
    <cofactor evidence="1">
        <name>heme b</name>
        <dbReference type="ChEBI" id="CHEBI:60344"/>
    </cofactor>
</comment>
<evidence type="ECO:0000256" key="9">
    <source>
        <dbReference type="ARBA" id="ARBA00023004"/>
    </source>
</evidence>
<evidence type="ECO:0000313" key="15">
    <source>
        <dbReference type="Proteomes" id="UP001174694"/>
    </source>
</evidence>
<evidence type="ECO:0000256" key="12">
    <source>
        <dbReference type="SAM" id="Phobius"/>
    </source>
</evidence>
<dbReference type="PROSITE" id="PS50939">
    <property type="entry name" value="CYTOCHROME_B561"/>
    <property type="match status" value="1"/>
</dbReference>
<keyword evidence="5 12" id="KW-0812">Transmembrane</keyword>
<dbReference type="Gene3D" id="1.20.120.1770">
    <property type="match status" value="1"/>
</dbReference>
<feature type="transmembrane region" description="Helical" evidence="12">
    <location>
        <begin position="40"/>
        <end position="65"/>
    </location>
</feature>
<dbReference type="AlphaFoldDB" id="A0AA38RL42"/>
<evidence type="ECO:0000256" key="6">
    <source>
        <dbReference type="ARBA" id="ARBA00022723"/>
    </source>
</evidence>
<keyword evidence="3" id="KW-0813">Transport</keyword>
<dbReference type="Proteomes" id="UP001174694">
    <property type="component" value="Unassembled WGS sequence"/>
</dbReference>
<dbReference type="EMBL" id="JANBVO010000024">
    <property type="protein sequence ID" value="KAJ9141949.1"/>
    <property type="molecule type" value="Genomic_DNA"/>
</dbReference>
<feature type="transmembrane region" description="Helical" evidence="12">
    <location>
        <begin position="77"/>
        <end position="98"/>
    </location>
</feature>
<dbReference type="PANTHER" id="PTHR15422">
    <property type="entry name" value="OS05G0565100 PROTEIN"/>
    <property type="match status" value="1"/>
</dbReference>
<keyword evidence="4" id="KW-0349">Heme</keyword>
<sequence length="255" mass="27405">MASATGIPATAPDSLRESEPLLGRPGDVLQKPDESMLRNLYAGTGWLAQAGILLLVALVWSSVFLHPLLPLFSPHPLLQSVGVLFLTEAILVLQPTWTPAEKVVGQRAHTALNLLSFLILATGVAIIEANKIVNNGEHFHSVHGYLGVATAAVLAAQYAFGFLMWGVPGVFGGLDRAKALWKYHRATGYLVYLLLLATVLSATQTPYNWNVLGIKAWAAAIAVVLIIAGVYPRIHLRKFGLTRSGFRPVESPAST</sequence>
<name>A0AA38RL42_9PEZI</name>